<organism evidence="6 7">
    <name type="scientific">Selenomonas ruminantium</name>
    <dbReference type="NCBI Taxonomy" id="971"/>
    <lineage>
        <taxon>Bacteria</taxon>
        <taxon>Bacillati</taxon>
        <taxon>Bacillota</taxon>
        <taxon>Negativicutes</taxon>
        <taxon>Selenomonadales</taxon>
        <taxon>Selenomonadaceae</taxon>
        <taxon>Selenomonas</taxon>
    </lineage>
</organism>
<feature type="transmembrane region" description="Helical" evidence="5">
    <location>
        <begin position="25"/>
        <end position="46"/>
    </location>
</feature>
<protein>
    <submittedName>
        <fullName evidence="6">Toxin secretion/phage lysis holin</fullName>
    </submittedName>
</protein>
<name>A0A1I0V5R3_SELRU</name>
<gene>
    <name evidence="6" type="ORF">SAMN05216587_101294</name>
</gene>
<dbReference type="InterPro" id="IPR006480">
    <property type="entry name" value="Phage_holin_4_1"/>
</dbReference>
<dbReference type="Proteomes" id="UP000183843">
    <property type="component" value="Unassembled WGS sequence"/>
</dbReference>
<dbReference type="EMBL" id="FOJX01000001">
    <property type="protein sequence ID" value="SFA71641.1"/>
    <property type="molecule type" value="Genomic_DNA"/>
</dbReference>
<comment type="subcellular location">
    <subcellularLocation>
        <location evidence="1">Membrane</location>
        <topology evidence="1">Multi-pass membrane protein</topology>
    </subcellularLocation>
</comment>
<evidence type="ECO:0000313" key="7">
    <source>
        <dbReference type="Proteomes" id="UP000183843"/>
    </source>
</evidence>
<proteinExistence type="predicted"/>
<dbReference type="NCBIfam" id="TIGR01593">
    <property type="entry name" value="holin_tox_secr"/>
    <property type="match status" value="1"/>
</dbReference>
<evidence type="ECO:0000313" key="6">
    <source>
        <dbReference type="EMBL" id="SFA71641.1"/>
    </source>
</evidence>
<evidence type="ECO:0000256" key="4">
    <source>
        <dbReference type="ARBA" id="ARBA00023136"/>
    </source>
</evidence>
<keyword evidence="2 5" id="KW-0812">Transmembrane</keyword>
<accession>A0A1I0V5R3</accession>
<keyword evidence="4 5" id="KW-0472">Membrane</keyword>
<evidence type="ECO:0000256" key="5">
    <source>
        <dbReference type="SAM" id="Phobius"/>
    </source>
</evidence>
<dbReference type="AlphaFoldDB" id="A0A1I0V5R3"/>
<feature type="transmembrane region" description="Helical" evidence="5">
    <location>
        <begin position="58"/>
        <end position="75"/>
    </location>
</feature>
<evidence type="ECO:0000256" key="3">
    <source>
        <dbReference type="ARBA" id="ARBA00022989"/>
    </source>
</evidence>
<dbReference type="Pfam" id="PF05105">
    <property type="entry name" value="Phage_holin_4_1"/>
    <property type="match status" value="1"/>
</dbReference>
<dbReference type="RefSeq" id="WP_074812023.1">
    <property type="nucleotide sequence ID" value="NZ_FOJX01000001.1"/>
</dbReference>
<dbReference type="GO" id="GO:0016020">
    <property type="term" value="C:membrane"/>
    <property type="evidence" value="ECO:0007669"/>
    <property type="project" value="UniProtKB-SubCell"/>
</dbReference>
<sequence length="127" mass="13634">MEHIRCWAAGLGAVLGDFLGTLDGLVMALITFVVVDYITGVLCAIVEKRLSSAVGFKGICQKVMIFCLVGIANLLDANVLSAGNMLRTAVIFFYCANEGISIVENAARIGLPVPEKLTDVMRQLKDK</sequence>
<evidence type="ECO:0000256" key="2">
    <source>
        <dbReference type="ARBA" id="ARBA00022692"/>
    </source>
</evidence>
<evidence type="ECO:0000256" key="1">
    <source>
        <dbReference type="ARBA" id="ARBA00004141"/>
    </source>
</evidence>
<keyword evidence="3 5" id="KW-1133">Transmembrane helix</keyword>
<reference evidence="6 7" key="1">
    <citation type="submission" date="2016-10" db="EMBL/GenBank/DDBJ databases">
        <authorList>
            <person name="de Groot N.N."/>
        </authorList>
    </citation>
    <scope>NUCLEOTIDE SEQUENCE [LARGE SCALE GENOMIC DNA]</scope>
    <source>
        <strain evidence="6 7">L14</strain>
    </source>
</reference>